<reference evidence="2" key="1">
    <citation type="journal article" date="2022" name="Mol. Ecol. Resour.">
        <title>The genomes of chicory, endive, great burdock and yacon provide insights into Asteraceae palaeo-polyploidization history and plant inulin production.</title>
        <authorList>
            <person name="Fan W."/>
            <person name="Wang S."/>
            <person name="Wang H."/>
            <person name="Wang A."/>
            <person name="Jiang F."/>
            <person name="Liu H."/>
            <person name="Zhao H."/>
            <person name="Xu D."/>
            <person name="Zhang Y."/>
        </authorList>
    </citation>
    <scope>NUCLEOTIDE SEQUENCE [LARGE SCALE GENOMIC DNA]</scope>
    <source>
        <strain evidence="2">cv. Yunnan</strain>
    </source>
</reference>
<name>A0ACB9ILF5_9ASTR</name>
<dbReference type="EMBL" id="CM042025">
    <property type="protein sequence ID" value="KAI3808331.1"/>
    <property type="molecule type" value="Genomic_DNA"/>
</dbReference>
<gene>
    <name evidence="1" type="ORF">L1987_24280</name>
</gene>
<protein>
    <submittedName>
        <fullName evidence="1">Uncharacterized protein</fullName>
    </submittedName>
</protein>
<proteinExistence type="predicted"/>
<accession>A0ACB9ILF5</accession>
<sequence length="105" mass="11990">MIRFGRAESVIQELVNELLRFRNNTNLIYMVPLLLTPGAWLQSHGRGGSGWFTACYHSGMVQEAMMVFESMKTVHDIDPESQHLACMVELLGTMVYLKKSDGYYK</sequence>
<evidence type="ECO:0000313" key="1">
    <source>
        <dbReference type="EMBL" id="KAI3808331.1"/>
    </source>
</evidence>
<keyword evidence="2" id="KW-1185">Reference proteome</keyword>
<comment type="caution">
    <text evidence="1">The sequence shown here is derived from an EMBL/GenBank/DDBJ whole genome shotgun (WGS) entry which is preliminary data.</text>
</comment>
<organism evidence="1 2">
    <name type="scientific">Smallanthus sonchifolius</name>
    <dbReference type="NCBI Taxonomy" id="185202"/>
    <lineage>
        <taxon>Eukaryota</taxon>
        <taxon>Viridiplantae</taxon>
        <taxon>Streptophyta</taxon>
        <taxon>Embryophyta</taxon>
        <taxon>Tracheophyta</taxon>
        <taxon>Spermatophyta</taxon>
        <taxon>Magnoliopsida</taxon>
        <taxon>eudicotyledons</taxon>
        <taxon>Gunneridae</taxon>
        <taxon>Pentapetalae</taxon>
        <taxon>asterids</taxon>
        <taxon>campanulids</taxon>
        <taxon>Asterales</taxon>
        <taxon>Asteraceae</taxon>
        <taxon>Asteroideae</taxon>
        <taxon>Heliantheae alliance</taxon>
        <taxon>Millerieae</taxon>
        <taxon>Smallanthus</taxon>
    </lineage>
</organism>
<evidence type="ECO:0000313" key="2">
    <source>
        <dbReference type="Proteomes" id="UP001056120"/>
    </source>
</evidence>
<reference evidence="1 2" key="2">
    <citation type="journal article" date="2022" name="Mol. Ecol. Resour.">
        <title>The genomes of chicory, endive, great burdock and yacon provide insights into Asteraceae paleo-polyploidization history and plant inulin production.</title>
        <authorList>
            <person name="Fan W."/>
            <person name="Wang S."/>
            <person name="Wang H."/>
            <person name="Wang A."/>
            <person name="Jiang F."/>
            <person name="Liu H."/>
            <person name="Zhao H."/>
            <person name="Xu D."/>
            <person name="Zhang Y."/>
        </authorList>
    </citation>
    <scope>NUCLEOTIDE SEQUENCE [LARGE SCALE GENOMIC DNA]</scope>
    <source>
        <strain evidence="2">cv. Yunnan</strain>
        <tissue evidence="1">Leaves</tissue>
    </source>
</reference>
<dbReference type="Proteomes" id="UP001056120">
    <property type="component" value="Linkage Group LG08"/>
</dbReference>